<reference evidence="2" key="1">
    <citation type="submission" date="2019-03" db="EMBL/GenBank/DDBJ databases">
        <title>Single cell metagenomics reveals metabolic interactions within the superorganism composed of flagellate Streblomastix strix and complex community of Bacteroidetes bacteria on its surface.</title>
        <authorList>
            <person name="Treitli S.C."/>
            <person name="Kolisko M."/>
            <person name="Husnik F."/>
            <person name="Keeling P."/>
            <person name="Hampl V."/>
        </authorList>
    </citation>
    <scope>NUCLEOTIDE SEQUENCE</scope>
    <source>
        <strain evidence="2">STM</strain>
    </source>
</reference>
<feature type="transmembrane region" description="Helical" evidence="1">
    <location>
        <begin position="119"/>
        <end position="138"/>
    </location>
</feature>
<comment type="caution">
    <text evidence="2">The sequence shown here is derived from an EMBL/GenBank/DDBJ whole genome shotgun (WGS) entry which is preliminary data.</text>
</comment>
<evidence type="ECO:0000256" key="1">
    <source>
        <dbReference type="SAM" id="Phobius"/>
    </source>
</evidence>
<keyword evidence="2" id="KW-0808">Transferase</keyword>
<gene>
    <name evidence="2" type="ORF">EZS27_030423</name>
</gene>
<keyword evidence="2" id="KW-0012">Acyltransferase</keyword>
<keyword evidence="1" id="KW-1133">Transmembrane helix</keyword>
<organism evidence="2">
    <name type="scientific">termite gut metagenome</name>
    <dbReference type="NCBI Taxonomy" id="433724"/>
    <lineage>
        <taxon>unclassified sequences</taxon>
        <taxon>metagenomes</taxon>
        <taxon>organismal metagenomes</taxon>
    </lineage>
</organism>
<sequence>MAVNSISFLIFFLVVFFIYYFPLKEKRKEQNILLLLASYTFYGIANWKMIPLLLLATGTFYGLGILIRKSNQITPKKASLLTTLGVCLGVGLLLYFKYLNFFITSFSDLFSSIGLTTNWSTFNIIMPLGISFFTFKLISYVIEVHRQHIEPTTDVVT</sequence>
<feature type="transmembrane region" description="Helical" evidence="1">
    <location>
        <begin position="6"/>
        <end position="23"/>
    </location>
</feature>
<proteinExistence type="predicted"/>
<dbReference type="EMBL" id="SNRY01003797">
    <property type="protein sequence ID" value="KAA6319711.1"/>
    <property type="molecule type" value="Genomic_DNA"/>
</dbReference>
<evidence type="ECO:0000313" key="2">
    <source>
        <dbReference type="EMBL" id="KAA6319711.1"/>
    </source>
</evidence>
<keyword evidence="1" id="KW-0472">Membrane</keyword>
<feature type="transmembrane region" description="Helical" evidence="1">
    <location>
        <begin position="79"/>
        <end position="99"/>
    </location>
</feature>
<dbReference type="AlphaFoldDB" id="A0A5J4QFL1"/>
<dbReference type="EC" id="2.3.1.-" evidence="2"/>
<feature type="transmembrane region" description="Helical" evidence="1">
    <location>
        <begin position="51"/>
        <end position="67"/>
    </location>
</feature>
<name>A0A5J4QFL1_9ZZZZ</name>
<keyword evidence="1" id="KW-0812">Transmembrane</keyword>
<dbReference type="GO" id="GO:0016746">
    <property type="term" value="F:acyltransferase activity"/>
    <property type="evidence" value="ECO:0007669"/>
    <property type="project" value="UniProtKB-KW"/>
</dbReference>
<protein>
    <submittedName>
        <fullName evidence="2">Peptidoglycan O-acetyltransferase</fullName>
        <ecNumber evidence="2">2.3.1.-</ecNumber>
    </submittedName>
</protein>
<feature type="non-terminal residue" evidence="2">
    <location>
        <position position="157"/>
    </location>
</feature>
<accession>A0A5J4QFL1</accession>